<sequence length="445" mass="48128">MRAPQSQHDTVRIGATRLRIVALADSDSYVKWTAALLGTAKDADIALVLVTTPLTVSATQERTALAGSGLDASHVHRVSYDDLPAWLTDFAPDAVVIGARGPLVRVLAKVAAEVSPRPVIVTGLPGISIPARRAAVMYRAQCDLFIVHSQREIEAFSELAGRLGVHQRFALTRLPFAEHGIGVASTAGTDLVFAAQAIVPREKSERLAVAKLLIDAAESGPRRRVVLKLRSAGGERETHYERHTYPELIEQLGGAPANLVVSYEPMARALDTAEGLVTISSTSAIEAIARGVPVIALDMFGVSDALLNRVFEGSGMLAGPEDVIARWFRHPDPAWLRENYFHEEVFDDWIQVLAELVDERRRGTLTPKSPRRSAGGRLREAWDRKSVLGSEDRSFAGYAALAVGYPVRQAVIWSRPLRGVARERAVRQAEGSGAPADGASELIPS</sequence>
<name>A0A7X0FQG5_9MICO</name>
<dbReference type="AlphaFoldDB" id="A0A7X0FQG5"/>
<organism evidence="2 3">
    <name type="scientific">Microbacterium thalassium</name>
    <dbReference type="NCBI Taxonomy" id="362649"/>
    <lineage>
        <taxon>Bacteria</taxon>
        <taxon>Bacillati</taxon>
        <taxon>Actinomycetota</taxon>
        <taxon>Actinomycetes</taxon>
        <taxon>Micrococcales</taxon>
        <taxon>Microbacteriaceae</taxon>
        <taxon>Microbacterium</taxon>
    </lineage>
</organism>
<evidence type="ECO:0008006" key="4">
    <source>
        <dbReference type="Google" id="ProtNLM"/>
    </source>
</evidence>
<evidence type="ECO:0000256" key="1">
    <source>
        <dbReference type="SAM" id="MobiDB-lite"/>
    </source>
</evidence>
<proteinExistence type="predicted"/>
<feature type="region of interest" description="Disordered" evidence="1">
    <location>
        <begin position="426"/>
        <end position="445"/>
    </location>
</feature>
<comment type="caution">
    <text evidence="2">The sequence shown here is derived from an EMBL/GenBank/DDBJ whole genome shotgun (WGS) entry which is preliminary data.</text>
</comment>
<evidence type="ECO:0000313" key="2">
    <source>
        <dbReference type="EMBL" id="MBB6391716.1"/>
    </source>
</evidence>
<dbReference type="Pfam" id="PF20471">
    <property type="entry name" value="DUF6716"/>
    <property type="match status" value="1"/>
</dbReference>
<gene>
    <name evidence="2" type="ORF">HD594_002029</name>
</gene>
<reference evidence="2 3" key="1">
    <citation type="submission" date="2020-08" db="EMBL/GenBank/DDBJ databases">
        <title>Sequencing the genomes of 1000 actinobacteria strains.</title>
        <authorList>
            <person name="Klenk H.-P."/>
        </authorList>
    </citation>
    <scope>NUCLEOTIDE SEQUENCE [LARGE SCALE GENOMIC DNA]</scope>
    <source>
        <strain evidence="2 3">DSM 12511</strain>
    </source>
</reference>
<dbReference type="EMBL" id="JACHML010000001">
    <property type="protein sequence ID" value="MBB6391716.1"/>
    <property type="molecule type" value="Genomic_DNA"/>
</dbReference>
<evidence type="ECO:0000313" key="3">
    <source>
        <dbReference type="Proteomes" id="UP000537775"/>
    </source>
</evidence>
<dbReference type="Proteomes" id="UP000537775">
    <property type="component" value="Unassembled WGS sequence"/>
</dbReference>
<keyword evidence="3" id="KW-1185">Reference proteome</keyword>
<protein>
    <recommendedName>
        <fullName evidence="4">D-inositol 3-phosphate glycosyltransferase</fullName>
    </recommendedName>
</protein>
<dbReference type="RefSeq" id="WP_184750854.1">
    <property type="nucleotide sequence ID" value="NZ_BAAAJR010000006.1"/>
</dbReference>
<dbReference type="InterPro" id="IPR046561">
    <property type="entry name" value="DUF6716"/>
</dbReference>
<accession>A0A7X0FQG5</accession>
<dbReference type="SUPFAM" id="SSF53756">
    <property type="entry name" value="UDP-Glycosyltransferase/glycogen phosphorylase"/>
    <property type="match status" value="1"/>
</dbReference>